<dbReference type="Proteomes" id="UP000036834">
    <property type="component" value="Unassembled WGS sequence"/>
</dbReference>
<evidence type="ECO:0000256" key="1">
    <source>
        <dbReference type="SAM" id="Phobius"/>
    </source>
</evidence>
<feature type="transmembrane region" description="Helical" evidence="1">
    <location>
        <begin position="6"/>
        <end position="25"/>
    </location>
</feature>
<evidence type="ECO:0000313" key="2">
    <source>
        <dbReference type="EMBL" id="GED72360.1"/>
    </source>
</evidence>
<dbReference type="AlphaFoldDB" id="A0A0K9YZ61"/>
<organism evidence="3 4">
    <name type="scientific">Brevibacillus reuszeri</name>
    <dbReference type="NCBI Taxonomy" id="54915"/>
    <lineage>
        <taxon>Bacteria</taxon>
        <taxon>Bacillati</taxon>
        <taxon>Bacillota</taxon>
        <taxon>Bacilli</taxon>
        <taxon>Bacillales</taxon>
        <taxon>Paenibacillaceae</taxon>
        <taxon>Brevibacillus</taxon>
    </lineage>
</organism>
<name>A0A0K9YZ61_9BACL</name>
<dbReference type="Proteomes" id="UP000319578">
    <property type="component" value="Unassembled WGS sequence"/>
</dbReference>
<sequence>MIDTIGALVGLIGGALLGCLGLYIGNKQAKRHRGLDERFVLIPTKARASSWIVMHPVNTRLITKLTIRTP</sequence>
<evidence type="ECO:0000313" key="4">
    <source>
        <dbReference type="Proteomes" id="UP000036834"/>
    </source>
</evidence>
<reference evidence="2 5" key="3">
    <citation type="submission" date="2019-06" db="EMBL/GenBank/DDBJ databases">
        <title>Whole genome shotgun sequence of Brevibacillus reuszeri NBRC 15719.</title>
        <authorList>
            <person name="Hosoyama A."/>
            <person name="Uohara A."/>
            <person name="Ohji S."/>
            <person name="Ichikawa N."/>
        </authorList>
    </citation>
    <scope>NUCLEOTIDE SEQUENCE [LARGE SCALE GENOMIC DNA]</scope>
    <source>
        <strain evidence="2 5">NBRC 15719</strain>
    </source>
</reference>
<comment type="caution">
    <text evidence="3">The sequence shown here is derived from an EMBL/GenBank/DDBJ whole genome shotgun (WGS) entry which is preliminary data.</text>
</comment>
<reference evidence="3" key="2">
    <citation type="submission" date="2015-07" db="EMBL/GenBank/DDBJ databases">
        <title>MeaNS - Measles Nucleotide Surveillance Program.</title>
        <authorList>
            <person name="Tran T."/>
            <person name="Druce J."/>
        </authorList>
    </citation>
    <scope>NUCLEOTIDE SEQUENCE</scope>
    <source>
        <strain evidence="3">DSM 9887</strain>
    </source>
</reference>
<proteinExistence type="predicted"/>
<dbReference type="EMBL" id="LGIQ01000005">
    <property type="protein sequence ID" value="KNB73989.1"/>
    <property type="molecule type" value="Genomic_DNA"/>
</dbReference>
<reference evidence="4" key="1">
    <citation type="submission" date="2015-07" db="EMBL/GenBank/DDBJ databases">
        <title>Genome sequencing project for genomic taxonomy and phylogenomics of Bacillus-like bacteria.</title>
        <authorList>
            <person name="Liu B."/>
            <person name="Wang J."/>
            <person name="Zhu Y."/>
            <person name="Liu G."/>
            <person name="Chen Q."/>
            <person name="Chen Z."/>
            <person name="Lan J."/>
            <person name="Che J."/>
            <person name="Ge C."/>
            <person name="Shi H."/>
            <person name="Pan Z."/>
            <person name="Liu X."/>
        </authorList>
    </citation>
    <scope>NUCLEOTIDE SEQUENCE [LARGE SCALE GENOMIC DNA]</scope>
    <source>
        <strain evidence="4">DSM 9887</strain>
    </source>
</reference>
<dbReference type="EMBL" id="BJON01000029">
    <property type="protein sequence ID" value="GED72360.1"/>
    <property type="molecule type" value="Genomic_DNA"/>
</dbReference>
<evidence type="ECO:0000313" key="3">
    <source>
        <dbReference type="EMBL" id="KNB73989.1"/>
    </source>
</evidence>
<gene>
    <name evidence="3" type="ORF">ADS79_08725</name>
    <name evidence="2" type="ORF">BRE01_60620</name>
</gene>
<keyword evidence="1" id="KW-0812">Transmembrane</keyword>
<keyword evidence="1" id="KW-1133">Transmembrane helix</keyword>
<dbReference type="PATRIC" id="fig|54915.3.peg.7203"/>
<keyword evidence="5" id="KW-1185">Reference proteome</keyword>
<evidence type="ECO:0000313" key="5">
    <source>
        <dbReference type="Proteomes" id="UP000319578"/>
    </source>
</evidence>
<accession>A0A0K9YZ61</accession>
<keyword evidence="1" id="KW-0472">Membrane</keyword>
<protein>
    <submittedName>
        <fullName evidence="3">Uncharacterized protein</fullName>
    </submittedName>
</protein>